<organism evidence="1 2">
    <name type="scientific">Paenibacillus amylolyticus</name>
    <dbReference type="NCBI Taxonomy" id="1451"/>
    <lineage>
        <taxon>Bacteria</taxon>
        <taxon>Bacillati</taxon>
        <taxon>Bacillota</taxon>
        <taxon>Bacilli</taxon>
        <taxon>Bacillales</taxon>
        <taxon>Paenibacillaceae</taxon>
        <taxon>Paenibacillus</taxon>
    </lineage>
</organism>
<accession>A0A5M9WS95</accession>
<sequence length="82" mass="9824">MKRWMRKYRELGEFGLIDQRGRRTEYIDQEQFEIMEKIVGNSDIQKLCHVFHVSRSGLYAHAKRKIISLVQCRKSENAHSEN</sequence>
<dbReference type="EMBL" id="RIAS01000005">
    <property type="protein sequence ID" value="KAA8784349.1"/>
    <property type="molecule type" value="Genomic_DNA"/>
</dbReference>
<evidence type="ECO:0008006" key="3">
    <source>
        <dbReference type="Google" id="ProtNLM"/>
    </source>
</evidence>
<dbReference type="Proteomes" id="UP000323664">
    <property type="component" value="Unassembled WGS sequence"/>
</dbReference>
<name>A0A5M9WS95_PAEAM</name>
<evidence type="ECO:0000313" key="2">
    <source>
        <dbReference type="Proteomes" id="UP000323664"/>
    </source>
</evidence>
<evidence type="ECO:0000313" key="1">
    <source>
        <dbReference type="EMBL" id="KAA8784349.1"/>
    </source>
</evidence>
<reference evidence="1 2" key="1">
    <citation type="journal article" date="2019" name="J. Ind. Microbiol. Biotechnol.">
        <title>Paenibacillus amylolyticus 27C64 has a diverse set of carbohydrate-active enzymes and complete pectin deconstruction system.</title>
        <authorList>
            <person name="Keggi C."/>
            <person name="Doran-Peterson J."/>
        </authorList>
    </citation>
    <scope>NUCLEOTIDE SEQUENCE [LARGE SCALE GENOMIC DNA]</scope>
    <source>
        <strain evidence="1 2">27C64</strain>
    </source>
</reference>
<dbReference type="AlphaFoldDB" id="A0A5M9WS95"/>
<proteinExistence type="predicted"/>
<comment type="caution">
    <text evidence="1">The sequence shown here is derived from an EMBL/GenBank/DDBJ whole genome shotgun (WGS) entry which is preliminary data.</text>
</comment>
<protein>
    <recommendedName>
        <fullName evidence="3">Helix-turn-helix domain-containing protein</fullName>
    </recommendedName>
</protein>
<gene>
    <name evidence="1" type="ORF">EC604_10865</name>
</gene>
<dbReference type="RefSeq" id="WP_151458068.1">
    <property type="nucleotide sequence ID" value="NZ_RIAS01000005.1"/>
</dbReference>
<dbReference type="OrthoDB" id="2476570at2"/>